<dbReference type="AlphaFoldDB" id="W6JTG0"/>
<sequence>MFDAALSALSSLADPSLLIMLAIGVFAGLVMGLIPGLGGTGAVAILMPITFGMQPEQAFALLIGALAVVHTSDTVSAVLLGAPGSASASVTMLDGYAMARKGQAKRALSLAFLSSMAGGLIGALGLTLAIPLARPLVLSFASPELFMLTVLGVSLAAVLSRGNIVKGLLAGFLGLLLGQVGTSPTTAEERFTFGSLFLGDGLSLVAVALGIFGLAEIASRVGQRTVDKDMVGLGGGWMSGIKEWLTHWSQVIRGALIGIWAGVLPGVGATAGTWLAYGQAVATAKDKRNFGKGDPRGIVGPESSNNSVEAGDLIPTLLFGIPGGVPSAMLLGMLLTYGIQPGPAIVTEHLNLMYLIVWCFAIASILGAFLCFLATPSLAKLTKVPFAVLGAGLLVIMLLGAFQEGGQIGDLWIMIILGAVGWLMKATDTPRAPFLIGFVLAIPMERYYYLTDSLYDGLGWLTRPGVLVFLAVLIAPALLALVKRTRKSAPDLGHRGEDDLSHGEEDEAEDGQLKDSIWSLGLALGVTLIFGTALAVSQSFSAEAQLMPRLVSIGGLITGLILLWKELRARRSIGDGPGWTHDVTIAMRMFAAMALFLVLVMLGGYLLAVALFVPAFLLFVARATPRTTIIYTLVLCAVLLTLPSILPVDLPTGLLQS</sequence>
<reference evidence="3 4" key="1">
    <citation type="journal article" date="2013" name="ISME J.">
        <title>A metabolic model for members of the genus Tetrasphaera involved in enhanced biological phosphorus removal.</title>
        <authorList>
            <person name="Kristiansen R."/>
            <person name="Nguyen H.T.T."/>
            <person name="Saunders A.M."/>
            <person name="Nielsen J.L."/>
            <person name="Wimmer R."/>
            <person name="Le V.Q."/>
            <person name="McIlroy S.J."/>
            <person name="Petrovski S."/>
            <person name="Seviour R.J."/>
            <person name="Calteau A."/>
            <person name="Nielsen K.L."/>
            <person name="Nielsen P.H."/>
        </authorList>
    </citation>
    <scope>NUCLEOTIDE SEQUENCE [LARGE SCALE GENOMIC DNA]</scope>
    <source>
        <strain evidence="3 4">Ben110</strain>
    </source>
</reference>
<feature type="transmembrane region" description="Helical" evidence="1">
    <location>
        <begin position="17"/>
        <end position="46"/>
    </location>
</feature>
<organism evidence="3 4">
    <name type="scientific">Nostocoides australiense Ben110</name>
    <dbReference type="NCBI Taxonomy" id="1193182"/>
    <lineage>
        <taxon>Bacteria</taxon>
        <taxon>Bacillati</taxon>
        <taxon>Actinomycetota</taxon>
        <taxon>Actinomycetes</taxon>
        <taxon>Micrococcales</taxon>
        <taxon>Intrasporangiaceae</taxon>
        <taxon>Nostocoides</taxon>
    </lineage>
</organism>
<feature type="domain" description="DUF112" evidence="2">
    <location>
        <begin position="18"/>
        <end position="435"/>
    </location>
</feature>
<feature type="transmembrane region" description="Helical" evidence="1">
    <location>
        <begin position="317"/>
        <end position="340"/>
    </location>
</feature>
<feature type="transmembrane region" description="Helical" evidence="1">
    <location>
        <begin position="107"/>
        <end position="130"/>
    </location>
</feature>
<dbReference type="RefSeq" id="WP_048696606.1">
    <property type="nucleotide sequence ID" value="NZ_HG764815.1"/>
</dbReference>
<keyword evidence="1" id="KW-0472">Membrane</keyword>
<keyword evidence="1" id="KW-0812">Transmembrane</keyword>
<feature type="transmembrane region" description="Helical" evidence="1">
    <location>
        <begin position="432"/>
        <end position="449"/>
    </location>
</feature>
<feature type="transmembrane region" description="Helical" evidence="1">
    <location>
        <begin position="193"/>
        <end position="215"/>
    </location>
</feature>
<feature type="transmembrane region" description="Helical" evidence="1">
    <location>
        <begin position="384"/>
        <end position="402"/>
    </location>
</feature>
<dbReference type="PANTHER" id="PTHR35342">
    <property type="entry name" value="TRICARBOXYLIC TRANSPORT PROTEIN"/>
    <property type="match status" value="1"/>
</dbReference>
<evidence type="ECO:0000313" key="4">
    <source>
        <dbReference type="Proteomes" id="UP000035763"/>
    </source>
</evidence>
<dbReference type="EMBL" id="CAJA01000011">
    <property type="protein sequence ID" value="CCH71756.1"/>
    <property type="molecule type" value="Genomic_DNA"/>
</dbReference>
<evidence type="ECO:0000259" key="2">
    <source>
        <dbReference type="Pfam" id="PF01970"/>
    </source>
</evidence>
<feature type="transmembrane region" description="Helical" evidence="1">
    <location>
        <begin position="629"/>
        <end position="648"/>
    </location>
</feature>
<comment type="caution">
    <text evidence="3">The sequence shown here is derived from an EMBL/GenBank/DDBJ whole genome shotgun (WGS) entry which is preliminary data.</text>
</comment>
<accession>W6JTG0</accession>
<evidence type="ECO:0000313" key="3">
    <source>
        <dbReference type="EMBL" id="CCH71756.1"/>
    </source>
</evidence>
<feature type="transmembrane region" description="Helical" evidence="1">
    <location>
        <begin position="352"/>
        <end position="372"/>
    </location>
</feature>
<feature type="transmembrane region" description="Helical" evidence="1">
    <location>
        <begin position="517"/>
        <end position="540"/>
    </location>
</feature>
<proteinExistence type="predicted"/>
<feature type="transmembrane region" description="Helical" evidence="1">
    <location>
        <begin position="136"/>
        <end position="157"/>
    </location>
</feature>
<keyword evidence="4" id="KW-1185">Reference proteome</keyword>
<protein>
    <submittedName>
        <fullName evidence="3">Integral membrane protein</fullName>
    </submittedName>
</protein>
<dbReference type="STRING" id="1193182.BN11_1080031"/>
<dbReference type="InterPro" id="IPR002823">
    <property type="entry name" value="DUF112_TM"/>
</dbReference>
<name>W6JTG0_9MICO</name>
<evidence type="ECO:0000256" key="1">
    <source>
        <dbReference type="SAM" id="Phobius"/>
    </source>
</evidence>
<keyword evidence="1" id="KW-1133">Transmembrane helix</keyword>
<feature type="transmembrane region" description="Helical" evidence="1">
    <location>
        <begin position="164"/>
        <end position="181"/>
    </location>
</feature>
<dbReference type="OrthoDB" id="9781349at2"/>
<gene>
    <name evidence="3" type="ORF">BN11_1080031</name>
</gene>
<feature type="transmembrane region" description="Helical" evidence="1">
    <location>
        <begin position="408"/>
        <end position="425"/>
    </location>
</feature>
<dbReference type="PANTHER" id="PTHR35342:SF5">
    <property type="entry name" value="TRICARBOXYLIC TRANSPORT PROTEIN"/>
    <property type="match status" value="1"/>
</dbReference>
<feature type="transmembrane region" description="Helical" evidence="1">
    <location>
        <begin position="461"/>
        <end position="482"/>
    </location>
</feature>
<feature type="transmembrane region" description="Helical" evidence="1">
    <location>
        <begin position="594"/>
        <end position="617"/>
    </location>
</feature>
<dbReference type="Proteomes" id="UP000035763">
    <property type="component" value="Unassembled WGS sequence"/>
</dbReference>
<dbReference type="Pfam" id="PF01970">
    <property type="entry name" value="TctA"/>
    <property type="match status" value="1"/>
</dbReference>
<feature type="transmembrane region" description="Helical" evidence="1">
    <location>
        <begin position="546"/>
        <end position="564"/>
    </location>
</feature>